<keyword evidence="12" id="KW-0408">Iron</keyword>
<comment type="caution">
    <text evidence="18">The sequence shown here is derived from an EMBL/GenBank/DDBJ whole genome shotgun (WGS) entry which is preliminary data.</text>
</comment>
<accession>A0AAN9NMR4</accession>
<keyword evidence="11" id="KW-0560">Oxidoreductase</keyword>
<dbReference type="InterPro" id="IPR045054">
    <property type="entry name" value="P4HA-like"/>
</dbReference>
<dbReference type="Pfam" id="PF13640">
    <property type="entry name" value="2OG-FeII_Oxy_3"/>
    <property type="match status" value="1"/>
</dbReference>
<feature type="domain" description="Fe2OG dioxygenase" evidence="17">
    <location>
        <begin position="161"/>
        <end position="284"/>
    </location>
</feature>
<evidence type="ECO:0000256" key="12">
    <source>
        <dbReference type="ARBA" id="ARBA00023004"/>
    </source>
</evidence>
<evidence type="ECO:0000256" key="9">
    <source>
        <dbReference type="ARBA" id="ARBA00022968"/>
    </source>
</evidence>
<keyword evidence="13 16" id="KW-0472">Membrane</keyword>
<comment type="similarity">
    <text evidence="3">Belongs to the P4HA family.</text>
</comment>
<evidence type="ECO:0000256" key="11">
    <source>
        <dbReference type="ARBA" id="ARBA00023002"/>
    </source>
</evidence>
<dbReference type="InterPro" id="IPR044862">
    <property type="entry name" value="Pro_4_hyd_alph_FE2OG_OXY"/>
</dbReference>
<keyword evidence="7" id="KW-0256">Endoplasmic reticulum</keyword>
<dbReference type="SMART" id="SM00702">
    <property type="entry name" value="P4Hc"/>
    <property type="match status" value="1"/>
</dbReference>
<dbReference type="PANTHER" id="PTHR10869">
    <property type="entry name" value="PROLYL 4-HYDROXYLASE ALPHA SUBUNIT"/>
    <property type="match status" value="1"/>
</dbReference>
<reference evidence="18 19" key="1">
    <citation type="submission" date="2024-01" db="EMBL/GenBank/DDBJ databases">
        <title>The genomes of 5 underutilized Papilionoideae crops provide insights into root nodulation and disease resistanc.</title>
        <authorList>
            <person name="Jiang F."/>
        </authorList>
    </citation>
    <scope>NUCLEOTIDE SEQUENCE [LARGE SCALE GENOMIC DNA]</scope>
    <source>
        <strain evidence="18">DUOXIRENSHENG_FW03</strain>
        <tissue evidence="18">Leaves</tissue>
    </source>
</reference>
<evidence type="ECO:0000259" key="17">
    <source>
        <dbReference type="PROSITE" id="PS51471"/>
    </source>
</evidence>
<dbReference type="AlphaFoldDB" id="A0AAN9NMR4"/>
<sequence>MVKPRRVWSGKPRRSWSWTLLTWLTTWSIFFLLILVALRIISVTNVNVNDKGKGKTSSVLSKPMRNSQIGDQRGERWVEIISWQPRAFLYHNFLTKEECEYLINIAKPKMSKSAVVDEKTGKGVKSRVRTSTGTFLGRGSDKIVRNIEKRIADFTFIPVEHGEGLQILHYEVGQKYDPHFDTFNDRFNIENGGQRIATMLMYISDVEEGGETVFPNAKGNFSSVPWWNELSDCGRKGLSIKPKMGDAVLFWSMKPDATLDLSSLHGSCPVIKGDKWSCVKWMHVYEYHT</sequence>
<evidence type="ECO:0000256" key="16">
    <source>
        <dbReference type="SAM" id="Phobius"/>
    </source>
</evidence>
<evidence type="ECO:0000313" key="19">
    <source>
        <dbReference type="Proteomes" id="UP001386955"/>
    </source>
</evidence>
<dbReference type="EC" id="1.14.11.2" evidence="4"/>
<dbReference type="PROSITE" id="PS51471">
    <property type="entry name" value="FE2OG_OXY"/>
    <property type="match status" value="1"/>
</dbReference>
<name>A0AAN9NMR4_PSOTE</name>
<evidence type="ECO:0000256" key="6">
    <source>
        <dbReference type="ARBA" id="ARBA00022723"/>
    </source>
</evidence>
<comment type="catalytic activity">
    <reaction evidence="15">
        <text>L-prolyl-[collagen] + 2-oxoglutarate + O2 = trans-4-hydroxy-L-prolyl-[collagen] + succinate + CO2</text>
        <dbReference type="Rhea" id="RHEA:18945"/>
        <dbReference type="Rhea" id="RHEA-COMP:11676"/>
        <dbReference type="Rhea" id="RHEA-COMP:11680"/>
        <dbReference type="ChEBI" id="CHEBI:15379"/>
        <dbReference type="ChEBI" id="CHEBI:16526"/>
        <dbReference type="ChEBI" id="CHEBI:16810"/>
        <dbReference type="ChEBI" id="CHEBI:30031"/>
        <dbReference type="ChEBI" id="CHEBI:50342"/>
        <dbReference type="ChEBI" id="CHEBI:61965"/>
        <dbReference type="EC" id="1.14.11.2"/>
    </reaction>
</comment>
<comment type="subcellular location">
    <subcellularLocation>
        <location evidence="2">Endoplasmic reticulum membrane</location>
        <topology evidence="2">Single-pass type II membrane protein</topology>
    </subcellularLocation>
</comment>
<proteinExistence type="inferred from homology"/>
<keyword evidence="14" id="KW-0325">Glycoprotein</keyword>
<dbReference type="Gene3D" id="2.60.120.620">
    <property type="entry name" value="q2cbj1_9rhob like domain"/>
    <property type="match status" value="1"/>
</dbReference>
<gene>
    <name evidence="18" type="ORF">VNO78_35023</name>
</gene>
<dbReference type="GO" id="GO:0005789">
    <property type="term" value="C:endoplasmic reticulum membrane"/>
    <property type="evidence" value="ECO:0007669"/>
    <property type="project" value="UniProtKB-SubCell"/>
</dbReference>
<evidence type="ECO:0000256" key="8">
    <source>
        <dbReference type="ARBA" id="ARBA00022964"/>
    </source>
</evidence>
<evidence type="ECO:0000256" key="4">
    <source>
        <dbReference type="ARBA" id="ARBA00012269"/>
    </source>
</evidence>
<dbReference type="Proteomes" id="UP001386955">
    <property type="component" value="Unassembled WGS sequence"/>
</dbReference>
<evidence type="ECO:0000256" key="5">
    <source>
        <dbReference type="ARBA" id="ARBA00022692"/>
    </source>
</evidence>
<dbReference type="GO" id="GO:0031418">
    <property type="term" value="F:L-ascorbic acid binding"/>
    <property type="evidence" value="ECO:0007669"/>
    <property type="project" value="InterPro"/>
</dbReference>
<comment type="cofactor">
    <cofactor evidence="1">
        <name>L-ascorbate</name>
        <dbReference type="ChEBI" id="CHEBI:38290"/>
    </cofactor>
</comment>
<evidence type="ECO:0000256" key="10">
    <source>
        <dbReference type="ARBA" id="ARBA00022989"/>
    </source>
</evidence>
<dbReference type="FunFam" id="2.60.120.620:FF:000002">
    <property type="entry name" value="Prolyl 4-hydroxylase 4"/>
    <property type="match status" value="1"/>
</dbReference>
<keyword evidence="5 16" id="KW-0812">Transmembrane</keyword>
<evidence type="ECO:0000256" key="14">
    <source>
        <dbReference type="ARBA" id="ARBA00023180"/>
    </source>
</evidence>
<evidence type="ECO:0000256" key="3">
    <source>
        <dbReference type="ARBA" id="ARBA00006511"/>
    </source>
</evidence>
<protein>
    <recommendedName>
        <fullName evidence="4">procollagen-proline 4-dioxygenase</fullName>
        <ecNumber evidence="4">1.14.11.2</ecNumber>
    </recommendedName>
</protein>
<evidence type="ECO:0000256" key="15">
    <source>
        <dbReference type="ARBA" id="ARBA00049169"/>
    </source>
</evidence>
<keyword evidence="8" id="KW-0223">Dioxygenase</keyword>
<evidence type="ECO:0000256" key="7">
    <source>
        <dbReference type="ARBA" id="ARBA00022824"/>
    </source>
</evidence>
<dbReference type="GO" id="GO:0005506">
    <property type="term" value="F:iron ion binding"/>
    <property type="evidence" value="ECO:0007669"/>
    <property type="project" value="InterPro"/>
</dbReference>
<dbReference type="PANTHER" id="PTHR10869:SF204">
    <property type="entry name" value="4-HYDROXYLASE ALPHA SUBUNIT, PUTATIVE-RELATED"/>
    <property type="match status" value="1"/>
</dbReference>
<keyword evidence="10 16" id="KW-1133">Transmembrane helix</keyword>
<dbReference type="GO" id="GO:0004656">
    <property type="term" value="F:procollagen-proline 4-dioxygenase activity"/>
    <property type="evidence" value="ECO:0007669"/>
    <property type="project" value="UniProtKB-EC"/>
</dbReference>
<evidence type="ECO:0000256" key="13">
    <source>
        <dbReference type="ARBA" id="ARBA00023136"/>
    </source>
</evidence>
<keyword evidence="6" id="KW-0479">Metal-binding</keyword>
<evidence type="ECO:0000313" key="18">
    <source>
        <dbReference type="EMBL" id="KAK7376169.1"/>
    </source>
</evidence>
<keyword evidence="9" id="KW-0735">Signal-anchor</keyword>
<dbReference type="InterPro" id="IPR005123">
    <property type="entry name" value="Oxoglu/Fe-dep_dioxygenase_dom"/>
</dbReference>
<dbReference type="EMBL" id="JAYMYS010000033">
    <property type="protein sequence ID" value="KAK7376169.1"/>
    <property type="molecule type" value="Genomic_DNA"/>
</dbReference>
<evidence type="ECO:0000256" key="2">
    <source>
        <dbReference type="ARBA" id="ARBA00004648"/>
    </source>
</evidence>
<keyword evidence="19" id="KW-1185">Reference proteome</keyword>
<feature type="transmembrane region" description="Helical" evidence="16">
    <location>
        <begin position="20"/>
        <end position="41"/>
    </location>
</feature>
<organism evidence="18 19">
    <name type="scientific">Psophocarpus tetragonolobus</name>
    <name type="common">Winged bean</name>
    <name type="synonym">Dolichos tetragonolobus</name>
    <dbReference type="NCBI Taxonomy" id="3891"/>
    <lineage>
        <taxon>Eukaryota</taxon>
        <taxon>Viridiplantae</taxon>
        <taxon>Streptophyta</taxon>
        <taxon>Embryophyta</taxon>
        <taxon>Tracheophyta</taxon>
        <taxon>Spermatophyta</taxon>
        <taxon>Magnoliopsida</taxon>
        <taxon>eudicotyledons</taxon>
        <taxon>Gunneridae</taxon>
        <taxon>Pentapetalae</taxon>
        <taxon>rosids</taxon>
        <taxon>fabids</taxon>
        <taxon>Fabales</taxon>
        <taxon>Fabaceae</taxon>
        <taxon>Papilionoideae</taxon>
        <taxon>50 kb inversion clade</taxon>
        <taxon>NPAAA clade</taxon>
        <taxon>indigoferoid/millettioid clade</taxon>
        <taxon>Phaseoleae</taxon>
        <taxon>Psophocarpus</taxon>
    </lineage>
</organism>
<evidence type="ECO:0000256" key="1">
    <source>
        <dbReference type="ARBA" id="ARBA00001961"/>
    </source>
</evidence>
<dbReference type="InterPro" id="IPR006620">
    <property type="entry name" value="Pro_4_hyd_alph"/>
</dbReference>